<dbReference type="PROSITE" id="PS00086">
    <property type="entry name" value="CYTOCHROME_P450"/>
    <property type="match status" value="1"/>
</dbReference>
<dbReference type="InterPro" id="IPR017972">
    <property type="entry name" value="Cyt_P450_CS"/>
</dbReference>
<accession>A0A220U8F5</accession>
<dbReference type="GO" id="GO:0004497">
    <property type="term" value="F:monooxygenase activity"/>
    <property type="evidence" value="ECO:0007669"/>
    <property type="project" value="UniProtKB-KW"/>
</dbReference>
<evidence type="ECO:0000256" key="7">
    <source>
        <dbReference type="RuleBase" id="RU000461"/>
    </source>
</evidence>
<dbReference type="Gene3D" id="1.10.630.10">
    <property type="entry name" value="Cytochrome P450"/>
    <property type="match status" value="1"/>
</dbReference>
<dbReference type="InterPro" id="IPR036396">
    <property type="entry name" value="Cyt_P450_sf"/>
</dbReference>
<dbReference type="InterPro" id="IPR001128">
    <property type="entry name" value="Cyt_P450"/>
</dbReference>
<evidence type="ECO:0000256" key="2">
    <source>
        <dbReference type="ARBA" id="ARBA00022617"/>
    </source>
</evidence>
<dbReference type="Proteomes" id="UP000198312">
    <property type="component" value="Chromosome"/>
</dbReference>
<dbReference type="OrthoDB" id="9801155at2"/>
<keyword evidence="10" id="KW-1185">Reference proteome</keyword>
<evidence type="ECO:0000256" key="3">
    <source>
        <dbReference type="ARBA" id="ARBA00022723"/>
    </source>
</evidence>
<dbReference type="PANTHER" id="PTHR46696">
    <property type="entry name" value="P450, PUTATIVE (EUROFUNG)-RELATED"/>
    <property type="match status" value="1"/>
</dbReference>
<sequence>MNKETISLKDVQEFKSSSEEFFPLDWYKEMLTNNPIHFHEETNTWHVFKYEDVKQVLTNYEFFSSEGDRTSISVGANNEEGTVPDSVNVNSVDPPRHRKKRTLFSAAFTPRSLQGWEPRIQRIANELVENIAEDSKENSTVDIVQALAAPFPSMVIADLFGVPIKDQAQFKHWVDVLFQPYDKENQKEIDLKKQAAAKEYYQYLYPIVVEKRANPSEDIISDLIKAEVDGEKFSDDEIVRVSMALLGAGVETTSHALANTFYSLLYDDQSLYEELRNDLDLAPKAVEEMLRYRFQISKRDRTVKEDNNLLGKELKKGDVVFAWMSAANMDEAVFEDPFTFNIHRPTNKKHLTFGKGPHFCMGAPLARLELTTALKTFIQKFSRIEPVESFDLESNLTDSAPGKSLRHLPMKVYR</sequence>
<comment type="similarity">
    <text evidence="1 7">Belongs to the cytochrome P450 family.</text>
</comment>
<evidence type="ECO:0000313" key="9">
    <source>
        <dbReference type="EMBL" id="ASK64013.1"/>
    </source>
</evidence>
<dbReference type="AlphaFoldDB" id="A0A220U8F5"/>
<dbReference type="SUPFAM" id="SSF48264">
    <property type="entry name" value="Cytochrome P450"/>
    <property type="match status" value="1"/>
</dbReference>
<gene>
    <name evidence="9" type="ORF">CFK37_18555</name>
</gene>
<dbReference type="GO" id="GO:0020037">
    <property type="term" value="F:heme binding"/>
    <property type="evidence" value="ECO:0007669"/>
    <property type="project" value="InterPro"/>
</dbReference>
<feature type="region of interest" description="Disordered" evidence="8">
    <location>
        <begin position="75"/>
        <end position="94"/>
    </location>
</feature>
<keyword evidence="3 7" id="KW-0479">Metal-binding</keyword>
<dbReference type="RefSeq" id="WP_089063271.1">
    <property type="nucleotide sequence ID" value="NZ_CP022315.1"/>
</dbReference>
<proteinExistence type="inferred from homology"/>
<evidence type="ECO:0000256" key="5">
    <source>
        <dbReference type="ARBA" id="ARBA00023004"/>
    </source>
</evidence>
<feature type="compositionally biased region" description="Polar residues" evidence="8">
    <location>
        <begin position="75"/>
        <end position="91"/>
    </location>
</feature>
<keyword evidence="6 7" id="KW-0503">Monooxygenase</keyword>
<dbReference type="FunFam" id="1.10.630.10:FF:000018">
    <property type="entry name" value="Cytochrome P450 monooxygenase"/>
    <property type="match status" value="1"/>
</dbReference>
<dbReference type="CDD" id="cd11032">
    <property type="entry name" value="P450_EryK-like"/>
    <property type="match status" value="1"/>
</dbReference>
<keyword evidence="2 7" id="KW-0349">Heme</keyword>
<dbReference type="InterPro" id="IPR002397">
    <property type="entry name" value="Cyt_P450_B"/>
</dbReference>
<dbReference type="KEGG" id="vil:CFK37_18555"/>
<name>A0A220U8F5_9BACI</name>
<evidence type="ECO:0000256" key="1">
    <source>
        <dbReference type="ARBA" id="ARBA00010617"/>
    </source>
</evidence>
<dbReference type="PANTHER" id="PTHR46696:SF1">
    <property type="entry name" value="CYTOCHROME P450 YJIB-RELATED"/>
    <property type="match status" value="1"/>
</dbReference>
<keyword evidence="5 7" id="KW-0408">Iron</keyword>
<evidence type="ECO:0000256" key="6">
    <source>
        <dbReference type="ARBA" id="ARBA00023033"/>
    </source>
</evidence>
<dbReference type="GO" id="GO:0005506">
    <property type="term" value="F:iron ion binding"/>
    <property type="evidence" value="ECO:0007669"/>
    <property type="project" value="InterPro"/>
</dbReference>
<evidence type="ECO:0000256" key="4">
    <source>
        <dbReference type="ARBA" id="ARBA00023002"/>
    </source>
</evidence>
<organism evidence="9 10">
    <name type="scientific">Virgibacillus phasianinus</name>
    <dbReference type="NCBI Taxonomy" id="2017483"/>
    <lineage>
        <taxon>Bacteria</taxon>
        <taxon>Bacillati</taxon>
        <taxon>Bacillota</taxon>
        <taxon>Bacilli</taxon>
        <taxon>Bacillales</taxon>
        <taxon>Bacillaceae</taxon>
        <taxon>Virgibacillus</taxon>
    </lineage>
</organism>
<dbReference type="GO" id="GO:0016705">
    <property type="term" value="F:oxidoreductase activity, acting on paired donors, with incorporation or reduction of molecular oxygen"/>
    <property type="evidence" value="ECO:0007669"/>
    <property type="project" value="InterPro"/>
</dbReference>
<keyword evidence="4 7" id="KW-0560">Oxidoreductase</keyword>
<dbReference type="EMBL" id="CP022315">
    <property type="protein sequence ID" value="ASK64013.1"/>
    <property type="molecule type" value="Genomic_DNA"/>
</dbReference>
<dbReference type="Pfam" id="PF00067">
    <property type="entry name" value="p450"/>
    <property type="match status" value="1"/>
</dbReference>
<evidence type="ECO:0000313" key="10">
    <source>
        <dbReference type="Proteomes" id="UP000198312"/>
    </source>
</evidence>
<dbReference type="PRINTS" id="PR00385">
    <property type="entry name" value="P450"/>
</dbReference>
<protein>
    <submittedName>
        <fullName evidence="9">Cytochrome P450</fullName>
    </submittedName>
</protein>
<reference evidence="9 10" key="1">
    <citation type="submission" date="2017-07" db="EMBL/GenBank/DDBJ databases">
        <title>Virgibacillus sp. LM2416.</title>
        <authorList>
            <person name="Tak E.J."/>
            <person name="Bae J.-W."/>
        </authorList>
    </citation>
    <scope>NUCLEOTIDE SEQUENCE [LARGE SCALE GENOMIC DNA]</scope>
    <source>
        <strain evidence="9 10">LM2416</strain>
    </source>
</reference>
<dbReference type="PRINTS" id="PR00359">
    <property type="entry name" value="BP450"/>
</dbReference>
<evidence type="ECO:0000256" key="8">
    <source>
        <dbReference type="SAM" id="MobiDB-lite"/>
    </source>
</evidence>